<accession>A0A1R2C7R8</accession>
<reference evidence="1 2" key="1">
    <citation type="submission" date="2016-11" db="EMBL/GenBank/DDBJ databases">
        <title>The macronuclear genome of Stentor coeruleus: a giant cell with tiny introns.</title>
        <authorList>
            <person name="Slabodnick M."/>
            <person name="Ruby J.G."/>
            <person name="Reiff S.B."/>
            <person name="Swart E.C."/>
            <person name="Gosai S."/>
            <person name="Prabakaran S."/>
            <person name="Witkowska E."/>
            <person name="Larue G.E."/>
            <person name="Fisher S."/>
            <person name="Freeman R.M."/>
            <person name="Gunawardena J."/>
            <person name="Chu W."/>
            <person name="Stover N.A."/>
            <person name="Gregory B.D."/>
            <person name="Nowacki M."/>
            <person name="Derisi J."/>
            <person name="Roy S.W."/>
            <person name="Marshall W.F."/>
            <person name="Sood P."/>
        </authorList>
    </citation>
    <scope>NUCLEOTIDE SEQUENCE [LARGE SCALE GENOMIC DNA]</scope>
    <source>
        <strain evidence="1">WM001</strain>
    </source>
</reference>
<protein>
    <recommendedName>
        <fullName evidence="3">RIIa domain-containing protein</fullName>
    </recommendedName>
</protein>
<dbReference type="InterPro" id="IPR059162">
    <property type="entry name" value="RIIAD1"/>
</dbReference>
<comment type="caution">
    <text evidence="1">The sequence shown here is derived from an EMBL/GenBank/DDBJ whole genome shotgun (WGS) entry which is preliminary data.</text>
</comment>
<gene>
    <name evidence="1" type="ORF">SteCoe_13753</name>
</gene>
<dbReference type="EMBL" id="MPUH01000250">
    <property type="protein sequence ID" value="OMJ85031.1"/>
    <property type="molecule type" value="Genomic_DNA"/>
</dbReference>
<dbReference type="Proteomes" id="UP000187209">
    <property type="component" value="Unassembled WGS sequence"/>
</dbReference>
<dbReference type="OrthoDB" id="283778at2759"/>
<keyword evidence="2" id="KW-1185">Reference proteome</keyword>
<organism evidence="1 2">
    <name type="scientific">Stentor coeruleus</name>
    <dbReference type="NCBI Taxonomy" id="5963"/>
    <lineage>
        <taxon>Eukaryota</taxon>
        <taxon>Sar</taxon>
        <taxon>Alveolata</taxon>
        <taxon>Ciliophora</taxon>
        <taxon>Postciliodesmatophora</taxon>
        <taxon>Heterotrichea</taxon>
        <taxon>Heterotrichida</taxon>
        <taxon>Stentoridae</taxon>
        <taxon>Stentor</taxon>
    </lineage>
</organism>
<dbReference type="AlphaFoldDB" id="A0A1R2C7R8"/>
<dbReference type="Gene3D" id="1.20.890.10">
    <property type="entry name" value="cAMP-dependent protein kinase regulatory subunit, dimerization-anchoring domain"/>
    <property type="match status" value="1"/>
</dbReference>
<proteinExistence type="predicted"/>
<name>A0A1R2C7R8_9CILI</name>
<sequence>MANVANKHDIVGIPGILDVHRKEFEKKKLGLRISNESYLREHPELSAMLKMFMQDVLNDYPENILEYAGEYFDDEDMQVKVDDFIRLENSSN</sequence>
<evidence type="ECO:0000313" key="2">
    <source>
        <dbReference type="Proteomes" id="UP000187209"/>
    </source>
</evidence>
<dbReference type="SUPFAM" id="SSF47391">
    <property type="entry name" value="Dimerization-anchoring domain of cAMP-dependent PK regulatory subunit"/>
    <property type="match status" value="1"/>
</dbReference>
<evidence type="ECO:0008006" key="3">
    <source>
        <dbReference type="Google" id="ProtNLM"/>
    </source>
</evidence>
<evidence type="ECO:0000313" key="1">
    <source>
        <dbReference type="EMBL" id="OMJ85031.1"/>
    </source>
</evidence>
<dbReference type="CDD" id="cd22971">
    <property type="entry name" value="DD_RIIAD1"/>
    <property type="match status" value="1"/>
</dbReference>